<feature type="non-terminal residue" evidence="1">
    <location>
        <position position="41"/>
    </location>
</feature>
<gene>
    <name evidence="1" type="ORF">RPERSI_LOCUS13942</name>
</gene>
<reference evidence="1" key="1">
    <citation type="submission" date="2021-06" db="EMBL/GenBank/DDBJ databases">
        <authorList>
            <person name="Kallberg Y."/>
            <person name="Tangrot J."/>
            <person name="Rosling A."/>
        </authorList>
    </citation>
    <scope>NUCLEOTIDE SEQUENCE</scope>
    <source>
        <strain evidence="1">MA461A</strain>
    </source>
</reference>
<keyword evidence="2" id="KW-1185">Reference proteome</keyword>
<evidence type="ECO:0000313" key="2">
    <source>
        <dbReference type="Proteomes" id="UP000789920"/>
    </source>
</evidence>
<sequence>MEEEYPFNDMVSALACLDNSPNHDSSSLDTDDGVAFLSSKM</sequence>
<dbReference type="EMBL" id="CAJVQC010031522">
    <property type="protein sequence ID" value="CAG8748683.1"/>
    <property type="molecule type" value="Genomic_DNA"/>
</dbReference>
<accession>A0ACA9QE08</accession>
<name>A0ACA9QE08_9GLOM</name>
<protein>
    <submittedName>
        <fullName evidence="1">9272_t:CDS:1</fullName>
    </submittedName>
</protein>
<evidence type="ECO:0000313" key="1">
    <source>
        <dbReference type="EMBL" id="CAG8748683.1"/>
    </source>
</evidence>
<comment type="caution">
    <text evidence="1">The sequence shown here is derived from an EMBL/GenBank/DDBJ whole genome shotgun (WGS) entry which is preliminary data.</text>
</comment>
<organism evidence="1 2">
    <name type="scientific">Racocetra persica</name>
    <dbReference type="NCBI Taxonomy" id="160502"/>
    <lineage>
        <taxon>Eukaryota</taxon>
        <taxon>Fungi</taxon>
        <taxon>Fungi incertae sedis</taxon>
        <taxon>Mucoromycota</taxon>
        <taxon>Glomeromycotina</taxon>
        <taxon>Glomeromycetes</taxon>
        <taxon>Diversisporales</taxon>
        <taxon>Gigasporaceae</taxon>
        <taxon>Racocetra</taxon>
    </lineage>
</organism>
<dbReference type="Proteomes" id="UP000789920">
    <property type="component" value="Unassembled WGS sequence"/>
</dbReference>
<proteinExistence type="predicted"/>